<dbReference type="EMBL" id="JALLPB020000272">
    <property type="protein sequence ID" value="KAL3811247.1"/>
    <property type="molecule type" value="Genomic_DNA"/>
</dbReference>
<organism evidence="2 3">
    <name type="scientific">Cyclostephanos tholiformis</name>
    <dbReference type="NCBI Taxonomy" id="382380"/>
    <lineage>
        <taxon>Eukaryota</taxon>
        <taxon>Sar</taxon>
        <taxon>Stramenopiles</taxon>
        <taxon>Ochrophyta</taxon>
        <taxon>Bacillariophyta</taxon>
        <taxon>Coscinodiscophyceae</taxon>
        <taxon>Thalassiosirophycidae</taxon>
        <taxon>Stephanodiscales</taxon>
        <taxon>Stephanodiscaceae</taxon>
        <taxon>Cyclostephanos</taxon>
    </lineage>
</organism>
<feature type="transmembrane region" description="Helical" evidence="1">
    <location>
        <begin position="114"/>
        <end position="137"/>
    </location>
</feature>
<keyword evidence="1" id="KW-1133">Transmembrane helix</keyword>
<evidence type="ECO:0000256" key="1">
    <source>
        <dbReference type="SAM" id="Phobius"/>
    </source>
</evidence>
<feature type="transmembrane region" description="Helical" evidence="1">
    <location>
        <begin position="62"/>
        <end position="80"/>
    </location>
</feature>
<dbReference type="AlphaFoldDB" id="A0ABD3RDZ1"/>
<protein>
    <submittedName>
        <fullName evidence="2">Uncharacterized protein</fullName>
    </submittedName>
</protein>
<accession>A0ABD3RDZ1</accession>
<keyword evidence="1" id="KW-0812">Transmembrane</keyword>
<comment type="caution">
    <text evidence="2">The sequence shown here is derived from an EMBL/GenBank/DDBJ whole genome shotgun (WGS) entry which is preliminary data.</text>
</comment>
<proteinExistence type="predicted"/>
<name>A0ABD3RDZ1_9STRA</name>
<dbReference type="Proteomes" id="UP001530377">
    <property type="component" value="Unassembled WGS sequence"/>
</dbReference>
<feature type="transmembrane region" description="Helical" evidence="1">
    <location>
        <begin position="149"/>
        <end position="169"/>
    </location>
</feature>
<keyword evidence="1" id="KW-0472">Membrane</keyword>
<feature type="transmembrane region" description="Helical" evidence="1">
    <location>
        <begin position="20"/>
        <end position="42"/>
    </location>
</feature>
<gene>
    <name evidence="2" type="ORF">ACHAXA_003916</name>
</gene>
<evidence type="ECO:0000313" key="3">
    <source>
        <dbReference type="Proteomes" id="UP001530377"/>
    </source>
</evidence>
<reference evidence="2 3" key="1">
    <citation type="submission" date="2024-10" db="EMBL/GenBank/DDBJ databases">
        <title>Updated reference genomes for cyclostephanoid diatoms.</title>
        <authorList>
            <person name="Roberts W.R."/>
            <person name="Alverson A.J."/>
        </authorList>
    </citation>
    <scope>NUCLEOTIDE SEQUENCE [LARGE SCALE GENOMIC DNA]</scope>
    <source>
        <strain evidence="2 3">AJA228-03</strain>
    </source>
</reference>
<sequence>MPAYSKSKRFFRGCSPRYHLYRWLVVNGMVLTWSAVLLAQIFATKGSYDDEKTTAIEFHYLIYNFVTCGVWLLEVLFNVLDYNKFFDDETTGGGESLLSPTPMHEIEIATNKRVALWIEGAIAACFFVDSAVASVHLSRNEVHRQAEGMTIWVIINIVAYAFMVYRLFVDWQMTKQSAKQTELISALHSTTLV</sequence>
<keyword evidence="3" id="KW-1185">Reference proteome</keyword>
<evidence type="ECO:0000313" key="2">
    <source>
        <dbReference type="EMBL" id="KAL3811247.1"/>
    </source>
</evidence>